<feature type="transmembrane region" description="Helical" evidence="1">
    <location>
        <begin position="26"/>
        <end position="44"/>
    </location>
</feature>
<dbReference type="AlphaFoldDB" id="A0A0N4XEL2"/>
<keyword evidence="1" id="KW-1133">Transmembrane helix</keyword>
<organism evidence="4">
    <name type="scientific">Nippostrongylus brasiliensis</name>
    <name type="common">Rat hookworm</name>
    <dbReference type="NCBI Taxonomy" id="27835"/>
    <lineage>
        <taxon>Eukaryota</taxon>
        <taxon>Metazoa</taxon>
        <taxon>Ecdysozoa</taxon>
        <taxon>Nematoda</taxon>
        <taxon>Chromadorea</taxon>
        <taxon>Rhabditida</taxon>
        <taxon>Rhabditina</taxon>
        <taxon>Rhabditomorpha</taxon>
        <taxon>Strongyloidea</taxon>
        <taxon>Heligmosomidae</taxon>
        <taxon>Nippostrongylus</taxon>
    </lineage>
</organism>
<feature type="transmembrane region" description="Helical" evidence="1">
    <location>
        <begin position="65"/>
        <end position="83"/>
    </location>
</feature>
<gene>
    <name evidence="2" type="ORF">NBR_LOCUS965</name>
</gene>
<evidence type="ECO:0000313" key="4">
    <source>
        <dbReference type="WBParaSite" id="NBR_0000096401-mRNA-1"/>
    </source>
</evidence>
<protein>
    <submittedName>
        <fullName evidence="4">Brain protein I3</fullName>
    </submittedName>
</protein>
<dbReference type="EMBL" id="UYSL01000603">
    <property type="protein sequence ID" value="VDL64116.1"/>
    <property type="molecule type" value="Genomic_DNA"/>
</dbReference>
<dbReference type="InterPro" id="IPR019317">
    <property type="entry name" value="BRI3"/>
</dbReference>
<dbReference type="Proteomes" id="UP000271162">
    <property type="component" value="Unassembled WGS sequence"/>
</dbReference>
<accession>A0A0N4XEL2</accession>
<proteinExistence type="predicted"/>
<reference evidence="4" key="1">
    <citation type="submission" date="2017-02" db="UniProtKB">
        <authorList>
            <consortium name="WormBaseParasite"/>
        </authorList>
    </citation>
    <scope>IDENTIFICATION</scope>
</reference>
<keyword evidence="1" id="KW-0472">Membrane</keyword>
<sequence>MTAATSSSVTSCPDCRVATVQWRNTLSGLLYAVLCFPCGIYCCLQRRQLHCTRCDCDVSAAIRSEIHLPSGYFCNIFLFLFYFS</sequence>
<evidence type="ECO:0000256" key="1">
    <source>
        <dbReference type="SAM" id="Phobius"/>
    </source>
</evidence>
<reference evidence="2 3" key="2">
    <citation type="submission" date="2018-11" db="EMBL/GenBank/DDBJ databases">
        <authorList>
            <consortium name="Pathogen Informatics"/>
        </authorList>
    </citation>
    <scope>NUCLEOTIDE SEQUENCE [LARGE SCALE GENOMIC DNA]</scope>
</reference>
<evidence type="ECO:0000313" key="2">
    <source>
        <dbReference type="EMBL" id="VDL64116.1"/>
    </source>
</evidence>
<keyword evidence="1" id="KW-0812">Transmembrane</keyword>
<keyword evidence="3" id="KW-1185">Reference proteome</keyword>
<evidence type="ECO:0000313" key="3">
    <source>
        <dbReference type="Proteomes" id="UP000271162"/>
    </source>
</evidence>
<name>A0A0N4XEL2_NIPBR</name>
<dbReference type="Pfam" id="PF10164">
    <property type="entry name" value="BRI3"/>
    <property type="match status" value="1"/>
</dbReference>
<dbReference type="WBParaSite" id="NBR_0000096401-mRNA-1">
    <property type="protein sequence ID" value="NBR_0000096401-mRNA-1"/>
    <property type="gene ID" value="NBR_0000096401"/>
</dbReference>